<reference evidence="7 8" key="1">
    <citation type="submission" date="2017-02" db="EMBL/GenBank/DDBJ databases">
        <authorList>
            <person name="Peterson S.W."/>
        </authorList>
    </citation>
    <scope>NUCLEOTIDE SEQUENCE [LARGE SCALE GENOMIC DNA]</scope>
    <source>
        <strain evidence="7 8">M1</strain>
    </source>
</reference>
<keyword evidence="8" id="KW-1185">Reference proteome</keyword>
<dbReference type="PANTHER" id="PTHR30566">
    <property type="entry name" value="YNAI-RELATED MECHANOSENSITIVE ION CHANNEL"/>
    <property type="match status" value="1"/>
</dbReference>
<dbReference type="Gene3D" id="2.30.30.60">
    <property type="match status" value="1"/>
</dbReference>
<feature type="transmembrane region" description="Helical" evidence="5">
    <location>
        <begin position="22"/>
        <end position="39"/>
    </location>
</feature>
<feature type="transmembrane region" description="Helical" evidence="5">
    <location>
        <begin position="60"/>
        <end position="77"/>
    </location>
</feature>
<evidence type="ECO:0000256" key="3">
    <source>
        <dbReference type="ARBA" id="ARBA00022989"/>
    </source>
</evidence>
<dbReference type="RefSeq" id="WP_079491260.1">
    <property type="nucleotide sequence ID" value="NZ_FUZT01000004.1"/>
</dbReference>
<evidence type="ECO:0000259" key="6">
    <source>
        <dbReference type="Pfam" id="PF00924"/>
    </source>
</evidence>
<protein>
    <submittedName>
        <fullName evidence="7">Small-conductance mechanosensitive channel</fullName>
    </submittedName>
</protein>
<dbReference type="OrthoDB" id="9809206at2"/>
<keyword evidence="3 5" id="KW-1133">Transmembrane helix</keyword>
<dbReference type="PANTHER" id="PTHR30566:SF5">
    <property type="entry name" value="MECHANOSENSITIVE ION CHANNEL PROTEIN 1, MITOCHONDRIAL-RELATED"/>
    <property type="match status" value="1"/>
</dbReference>
<dbReference type="EMBL" id="FUZT01000004">
    <property type="protein sequence ID" value="SKC65214.1"/>
    <property type="molecule type" value="Genomic_DNA"/>
</dbReference>
<proteinExistence type="predicted"/>
<evidence type="ECO:0000256" key="4">
    <source>
        <dbReference type="ARBA" id="ARBA00023136"/>
    </source>
</evidence>
<keyword evidence="4 5" id="KW-0472">Membrane</keyword>
<dbReference type="GO" id="GO:0016020">
    <property type="term" value="C:membrane"/>
    <property type="evidence" value="ECO:0007669"/>
    <property type="project" value="UniProtKB-SubCell"/>
</dbReference>
<dbReference type="InterPro" id="IPR023408">
    <property type="entry name" value="MscS_beta-dom_sf"/>
</dbReference>
<dbReference type="GO" id="GO:0055085">
    <property type="term" value="P:transmembrane transport"/>
    <property type="evidence" value="ECO:0007669"/>
    <property type="project" value="InterPro"/>
</dbReference>
<evidence type="ECO:0000313" key="7">
    <source>
        <dbReference type="EMBL" id="SKC65214.1"/>
    </source>
</evidence>
<dbReference type="Gene3D" id="3.30.70.100">
    <property type="match status" value="1"/>
</dbReference>
<dbReference type="Pfam" id="PF00924">
    <property type="entry name" value="MS_channel_2nd"/>
    <property type="match status" value="1"/>
</dbReference>
<dbReference type="STRING" id="36842.SAMN02194393_01988"/>
<dbReference type="InterPro" id="IPR006685">
    <property type="entry name" value="MscS_channel_2nd"/>
</dbReference>
<gene>
    <name evidence="7" type="ORF">SAMN02194393_01988</name>
</gene>
<sequence>MESVITFLDIIKDILNFVNSKILITVILLSIWWLIRKLINKIIEEKIDKVKKIHKAKKKASIITTALIIFLLCLLWVKDFTQFIAILSAGLSITLKEPIENIFGYFFILLKKPFKEGDRIEINGVSGDVISITAFQFTVIEIGNWVNPDQSTGRIIHVPNGKIFSKDLANYTKIFNYIWDELEVLITFESNWVSAKKILLNIVNKYCLDESKNAGVNLDEISKKHMIYYKNLTPIVYTDVKNSGILLTVRYLCKPQQKRIYRSLIWEEMLSQFNTNKDIEFAYQTIKVK</sequence>
<accession>A0A1T5KN91</accession>
<dbReference type="AlphaFoldDB" id="A0A1T5KN91"/>
<evidence type="ECO:0000256" key="1">
    <source>
        <dbReference type="ARBA" id="ARBA00004370"/>
    </source>
</evidence>
<keyword evidence="2 5" id="KW-0812">Transmembrane</keyword>
<dbReference type="SUPFAM" id="SSF50182">
    <property type="entry name" value="Sm-like ribonucleoproteins"/>
    <property type="match status" value="1"/>
</dbReference>
<evidence type="ECO:0000256" key="2">
    <source>
        <dbReference type="ARBA" id="ARBA00022692"/>
    </source>
</evidence>
<feature type="domain" description="Mechanosensitive ion channel MscS" evidence="6">
    <location>
        <begin position="98"/>
        <end position="173"/>
    </location>
</feature>
<organism evidence="7 8">
    <name type="scientific">Maledivibacter halophilus</name>
    <dbReference type="NCBI Taxonomy" id="36842"/>
    <lineage>
        <taxon>Bacteria</taxon>
        <taxon>Bacillati</taxon>
        <taxon>Bacillota</taxon>
        <taxon>Clostridia</taxon>
        <taxon>Peptostreptococcales</taxon>
        <taxon>Caminicellaceae</taxon>
        <taxon>Maledivibacter</taxon>
    </lineage>
</organism>
<dbReference type="InterPro" id="IPR010920">
    <property type="entry name" value="LSM_dom_sf"/>
</dbReference>
<evidence type="ECO:0000313" key="8">
    <source>
        <dbReference type="Proteomes" id="UP000190285"/>
    </source>
</evidence>
<comment type="subcellular location">
    <subcellularLocation>
        <location evidence="1">Membrane</location>
    </subcellularLocation>
</comment>
<name>A0A1T5KN91_9FIRM</name>
<dbReference type="Proteomes" id="UP000190285">
    <property type="component" value="Unassembled WGS sequence"/>
</dbReference>
<evidence type="ECO:0000256" key="5">
    <source>
        <dbReference type="SAM" id="Phobius"/>
    </source>
</evidence>